<reference evidence="1" key="1">
    <citation type="journal article" date="2015" name="Nature">
        <title>Complex archaea that bridge the gap between prokaryotes and eukaryotes.</title>
        <authorList>
            <person name="Spang A."/>
            <person name="Saw J.H."/>
            <person name="Jorgensen S.L."/>
            <person name="Zaremba-Niedzwiedzka K."/>
            <person name="Martijn J."/>
            <person name="Lind A.E."/>
            <person name="van Eijk R."/>
            <person name="Schleper C."/>
            <person name="Guy L."/>
            <person name="Ettema T.J."/>
        </authorList>
    </citation>
    <scope>NUCLEOTIDE SEQUENCE</scope>
</reference>
<gene>
    <name evidence="1" type="ORF">LCGC14_1394430</name>
</gene>
<evidence type="ECO:0000313" key="1">
    <source>
        <dbReference type="EMBL" id="KKM75023.1"/>
    </source>
</evidence>
<accession>A0A0F9JZ57</accession>
<proteinExistence type="predicted"/>
<protein>
    <submittedName>
        <fullName evidence="1">Uncharacterized protein</fullName>
    </submittedName>
</protein>
<sequence length="327" mass="35083">MSQARPSKRLRFQALQQAHLEAPSRLGRAERMLVRHAWLARRQRFRGFQMAQLDAPSLLSEADRVLLVGTESVSIPQAGLDKRHRFQALQRAQLEAPAVLGKAERVLLGQARLYHWQRFRATQMAQLDTPSALGETDRMLLIGARGSGWRRRLRSLGQTLAASLDYAQARLKIRRLAGQSQRPAAAESLAAAGAAAEEPAAAIAGPTGRAQEGVAEAPAVPSAAMAPTEAARILAKAFGREDLAAQVSIVTAAMTELGAPKDEFGLMLRIGSLVPKARAGASEFTVTGLGLAELSRGLSRWLKEAGNTDIPLQVIDDGSGKITVLIS</sequence>
<organism evidence="1">
    <name type="scientific">marine sediment metagenome</name>
    <dbReference type="NCBI Taxonomy" id="412755"/>
    <lineage>
        <taxon>unclassified sequences</taxon>
        <taxon>metagenomes</taxon>
        <taxon>ecological metagenomes</taxon>
    </lineage>
</organism>
<comment type="caution">
    <text evidence="1">The sequence shown here is derived from an EMBL/GenBank/DDBJ whole genome shotgun (WGS) entry which is preliminary data.</text>
</comment>
<dbReference type="AlphaFoldDB" id="A0A0F9JZ57"/>
<name>A0A0F9JZ57_9ZZZZ</name>
<dbReference type="EMBL" id="LAZR01009046">
    <property type="protein sequence ID" value="KKM75023.1"/>
    <property type="molecule type" value="Genomic_DNA"/>
</dbReference>